<keyword evidence="7" id="KW-1185">Reference proteome</keyword>
<feature type="region of interest" description="Disordered" evidence="5">
    <location>
        <begin position="88"/>
        <end position="155"/>
    </location>
</feature>
<evidence type="ECO:0000256" key="5">
    <source>
        <dbReference type="SAM" id="MobiDB-lite"/>
    </source>
</evidence>
<dbReference type="PANTHER" id="PTHR24198:SF165">
    <property type="entry name" value="ANKYRIN REPEAT-CONTAINING PROTEIN-RELATED"/>
    <property type="match status" value="1"/>
</dbReference>
<accession>A0A318YZ38</accession>
<dbReference type="SMART" id="SM00248">
    <property type="entry name" value="ANK"/>
    <property type="match status" value="2"/>
</dbReference>
<dbReference type="STRING" id="1450539.A0A318YZ38"/>
<dbReference type="Pfam" id="PF12796">
    <property type="entry name" value="Ank_2"/>
    <property type="match status" value="1"/>
</dbReference>
<feature type="region of interest" description="Disordered" evidence="5">
    <location>
        <begin position="198"/>
        <end position="229"/>
    </location>
</feature>
<dbReference type="CDD" id="cd14688">
    <property type="entry name" value="bZIP_YAP"/>
    <property type="match status" value="1"/>
</dbReference>
<dbReference type="InterPro" id="IPR002110">
    <property type="entry name" value="Ankyrin_rpt"/>
</dbReference>
<feature type="coiled-coil region" evidence="4">
    <location>
        <begin position="28"/>
        <end position="77"/>
    </location>
</feature>
<dbReference type="SUPFAM" id="SSF48403">
    <property type="entry name" value="Ankyrin repeat"/>
    <property type="match status" value="1"/>
</dbReference>
<organism evidence="6 7">
    <name type="scientific">Aspergillus saccharolyticus JOP 1030-1</name>
    <dbReference type="NCBI Taxonomy" id="1450539"/>
    <lineage>
        <taxon>Eukaryota</taxon>
        <taxon>Fungi</taxon>
        <taxon>Dikarya</taxon>
        <taxon>Ascomycota</taxon>
        <taxon>Pezizomycotina</taxon>
        <taxon>Eurotiomycetes</taxon>
        <taxon>Eurotiomycetidae</taxon>
        <taxon>Eurotiales</taxon>
        <taxon>Aspergillaceae</taxon>
        <taxon>Aspergillus</taxon>
        <taxon>Aspergillus subgen. Circumdati</taxon>
    </lineage>
</organism>
<reference evidence="6 7" key="1">
    <citation type="submission" date="2016-12" db="EMBL/GenBank/DDBJ databases">
        <title>The genomes of Aspergillus section Nigri reveals drivers in fungal speciation.</title>
        <authorList>
            <consortium name="DOE Joint Genome Institute"/>
            <person name="Vesth T.C."/>
            <person name="Nybo J."/>
            <person name="Theobald S."/>
            <person name="Brandl J."/>
            <person name="Frisvad J.C."/>
            <person name="Nielsen K.F."/>
            <person name="Lyhne E.K."/>
            <person name="Kogle M.E."/>
            <person name="Kuo A."/>
            <person name="Riley R."/>
            <person name="Clum A."/>
            <person name="Nolan M."/>
            <person name="Lipzen A."/>
            <person name="Salamov A."/>
            <person name="Henrissat B."/>
            <person name="Wiebenga A."/>
            <person name="De Vries R.P."/>
            <person name="Grigoriev I.V."/>
            <person name="Mortensen U.H."/>
            <person name="Andersen M.R."/>
            <person name="Baker S.E."/>
        </authorList>
    </citation>
    <scope>NUCLEOTIDE SEQUENCE [LARGE SCALE GENOMIC DNA]</scope>
    <source>
        <strain evidence="6 7">JOP 1030-1</strain>
    </source>
</reference>
<keyword evidence="2 3" id="KW-0040">ANK repeat</keyword>
<proteinExistence type="predicted"/>
<evidence type="ECO:0000256" key="2">
    <source>
        <dbReference type="ARBA" id="ARBA00023043"/>
    </source>
</evidence>
<dbReference type="PROSITE" id="PS50297">
    <property type="entry name" value="ANK_REP_REGION"/>
    <property type="match status" value="1"/>
</dbReference>
<evidence type="ECO:0000256" key="4">
    <source>
        <dbReference type="SAM" id="Coils"/>
    </source>
</evidence>
<dbReference type="EMBL" id="KZ821292">
    <property type="protein sequence ID" value="PYH40235.1"/>
    <property type="molecule type" value="Genomic_DNA"/>
</dbReference>
<dbReference type="Proteomes" id="UP000248349">
    <property type="component" value="Unassembled WGS sequence"/>
</dbReference>
<dbReference type="Gene3D" id="1.25.40.20">
    <property type="entry name" value="Ankyrin repeat-containing domain"/>
    <property type="match status" value="1"/>
</dbReference>
<dbReference type="RefSeq" id="XP_025426217.1">
    <property type="nucleotide sequence ID" value="XM_025576581.1"/>
</dbReference>
<dbReference type="PANTHER" id="PTHR24198">
    <property type="entry name" value="ANKYRIN REPEAT AND PROTEIN KINASE DOMAIN-CONTAINING PROTEIN"/>
    <property type="match status" value="1"/>
</dbReference>
<keyword evidence="1" id="KW-0677">Repeat</keyword>
<gene>
    <name evidence="6" type="ORF">BP01DRAFT_370040</name>
</gene>
<keyword evidence="4" id="KW-0175">Coiled coil</keyword>
<evidence type="ECO:0000256" key="1">
    <source>
        <dbReference type="ARBA" id="ARBA00022737"/>
    </source>
</evidence>
<dbReference type="OrthoDB" id="194358at2759"/>
<feature type="repeat" description="ANK" evidence="3">
    <location>
        <begin position="324"/>
        <end position="352"/>
    </location>
</feature>
<sequence length="365" mass="40711">MQHTDLMRPDEDWVKSSDEPLTLDIPVLTRYERQLADASERRKIQNRIAQRAYRRNMRDRSNKIEQLTKQLRAYEELNLGLHIARNEESTSVYQQQRHQSSSSSLSTLQVPLPHENRGRSIGGCSPPSEWEATSTPSEAEPQPQAPSESREQCMPVPLSVPRSTRFNYMNQQECVASAGHLQQPISATNLRTSVPAFTWQPQQIENRSRTRTNRQRKGTGAEPLTPASSLHLPIGAEMEMDGDGNGIAKSDAGGVPVLPLSAADLSPTADQHFALEMRDWTAESQSQSLKRTPLLHMAVAGNHLDTVKVLLQDERFLIDEEDSEGFTALHRAVMHGRSEIVKLLLEHRAKTDPGPGSGRGVDSPL</sequence>
<protein>
    <submittedName>
        <fullName evidence="6">Uncharacterized protein</fullName>
    </submittedName>
</protein>
<name>A0A318YZ38_9EURO</name>
<evidence type="ECO:0000256" key="3">
    <source>
        <dbReference type="PROSITE-ProRule" id="PRU00023"/>
    </source>
</evidence>
<evidence type="ECO:0000313" key="7">
    <source>
        <dbReference type="Proteomes" id="UP000248349"/>
    </source>
</evidence>
<dbReference type="AlphaFoldDB" id="A0A318YZ38"/>
<evidence type="ECO:0000313" key="6">
    <source>
        <dbReference type="EMBL" id="PYH40235.1"/>
    </source>
</evidence>
<dbReference type="InterPro" id="IPR036770">
    <property type="entry name" value="Ankyrin_rpt-contain_sf"/>
</dbReference>
<feature type="compositionally biased region" description="Low complexity" evidence="5">
    <location>
        <begin position="91"/>
        <end position="109"/>
    </location>
</feature>
<dbReference type="GeneID" id="37077810"/>
<dbReference type="PROSITE" id="PS50088">
    <property type="entry name" value="ANK_REPEAT"/>
    <property type="match status" value="1"/>
</dbReference>